<keyword evidence="2" id="KW-1185">Reference proteome</keyword>
<organism evidence="1 2">
    <name type="scientific">Roridomyces roridus</name>
    <dbReference type="NCBI Taxonomy" id="1738132"/>
    <lineage>
        <taxon>Eukaryota</taxon>
        <taxon>Fungi</taxon>
        <taxon>Dikarya</taxon>
        <taxon>Basidiomycota</taxon>
        <taxon>Agaricomycotina</taxon>
        <taxon>Agaricomycetes</taxon>
        <taxon>Agaricomycetidae</taxon>
        <taxon>Agaricales</taxon>
        <taxon>Marasmiineae</taxon>
        <taxon>Mycenaceae</taxon>
        <taxon>Roridomyces</taxon>
    </lineage>
</organism>
<name>A0AAD7CKL3_9AGAR</name>
<comment type="caution">
    <text evidence="1">The sequence shown here is derived from an EMBL/GenBank/DDBJ whole genome shotgun (WGS) entry which is preliminary data.</text>
</comment>
<evidence type="ECO:0000313" key="2">
    <source>
        <dbReference type="Proteomes" id="UP001221142"/>
    </source>
</evidence>
<sequence>MTVILSSDCMETLRENYKQDTHWGVLAGKMKNGANYAHYQDIAARASTPLGSGEDNSDRGLKHSVLRDALLPRAVRLQINEREAVIKDEESENAPARPPLTKNARKFQLLRSRFFQSRITRRTFSISRFIQYRRSLSLYITNFIRSCQKVSASQNQLKLALFSNRLDSLAHCIARQALCIASPASLPRINLYLNSE</sequence>
<dbReference type="AlphaFoldDB" id="A0AAD7CKL3"/>
<dbReference type="EMBL" id="JARKIF010000001">
    <property type="protein sequence ID" value="KAJ7650942.1"/>
    <property type="molecule type" value="Genomic_DNA"/>
</dbReference>
<dbReference type="Proteomes" id="UP001221142">
    <property type="component" value="Unassembled WGS sequence"/>
</dbReference>
<accession>A0AAD7CKL3</accession>
<proteinExistence type="predicted"/>
<protein>
    <submittedName>
        <fullName evidence="1">Uncharacterized protein</fullName>
    </submittedName>
</protein>
<reference evidence="1" key="1">
    <citation type="submission" date="2023-03" db="EMBL/GenBank/DDBJ databases">
        <title>Massive genome expansion in bonnet fungi (Mycena s.s.) driven by repeated elements and novel gene families across ecological guilds.</title>
        <authorList>
            <consortium name="Lawrence Berkeley National Laboratory"/>
            <person name="Harder C.B."/>
            <person name="Miyauchi S."/>
            <person name="Viragh M."/>
            <person name="Kuo A."/>
            <person name="Thoen E."/>
            <person name="Andreopoulos B."/>
            <person name="Lu D."/>
            <person name="Skrede I."/>
            <person name="Drula E."/>
            <person name="Henrissat B."/>
            <person name="Morin E."/>
            <person name="Kohler A."/>
            <person name="Barry K."/>
            <person name="LaButti K."/>
            <person name="Morin E."/>
            <person name="Salamov A."/>
            <person name="Lipzen A."/>
            <person name="Mereny Z."/>
            <person name="Hegedus B."/>
            <person name="Baldrian P."/>
            <person name="Stursova M."/>
            <person name="Weitz H."/>
            <person name="Taylor A."/>
            <person name="Grigoriev I.V."/>
            <person name="Nagy L.G."/>
            <person name="Martin F."/>
            <person name="Kauserud H."/>
        </authorList>
    </citation>
    <scope>NUCLEOTIDE SEQUENCE</scope>
    <source>
        <strain evidence="1">9284</strain>
    </source>
</reference>
<gene>
    <name evidence="1" type="ORF">FB45DRAFT_1050793</name>
</gene>
<evidence type="ECO:0000313" key="1">
    <source>
        <dbReference type="EMBL" id="KAJ7650942.1"/>
    </source>
</evidence>